<evidence type="ECO:0000313" key="2">
    <source>
        <dbReference type="Proteomes" id="UP001337305"/>
    </source>
</evidence>
<accession>A0ABU7XVN9</accession>
<keyword evidence="1" id="KW-0449">Lipoprotein</keyword>
<dbReference type="InterPro" id="IPR024302">
    <property type="entry name" value="SusD-like"/>
</dbReference>
<comment type="caution">
    <text evidence="1">The sequence shown here is derived from an EMBL/GenBank/DDBJ whole genome shotgun (WGS) entry which is preliminary data.</text>
</comment>
<dbReference type="SUPFAM" id="SSF48452">
    <property type="entry name" value="TPR-like"/>
    <property type="match status" value="1"/>
</dbReference>
<evidence type="ECO:0000313" key="1">
    <source>
        <dbReference type="EMBL" id="MEF3834524.1"/>
    </source>
</evidence>
<dbReference type="InterPro" id="IPR011990">
    <property type="entry name" value="TPR-like_helical_dom_sf"/>
</dbReference>
<reference evidence="1 2" key="1">
    <citation type="submission" date="2022-09" db="EMBL/GenBank/DDBJ databases">
        <title>Genome sequencing of Flavivirga sp. MEBiC05379.</title>
        <authorList>
            <person name="Oh H.-M."/>
            <person name="Kwon K.K."/>
            <person name="Park M.J."/>
            <person name="Yang S.-H."/>
        </authorList>
    </citation>
    <scope>NUCLEOTIDE SEQUENCE [LARGE SCALE GENOMIC DNA]</scope>
    <source>
        <strain evidence="1 2">MEBiC05379</strain>
    </source>
</reference>
<organism evidence="1 2">
    <name type="scientific">Flavivirga spongiicola</name>
    <dbReference type="NCBI Taxonomy" id="421621"/>
    <lineage>
        <taxon>Bacteria</taxon>
        <taxon>Pseudomonadati</taxon>
        <taxon>Bacteroidota</taxon>
        <taxon>Flavobacteriia</taxon>
        <taxon>Flavobacteriales</taxon>
        <taxon>Flavobacteriaceae</taxon>
        <taxon>Flavivirga</taxon>
    </lineage>
</organism>
<dbReference type="Gene3D" id="1.25.40.390">
    <property type="match status" value="1"/>
</dbReference>
<dbReference type="Pfam" id="PF12741">
    <property type="entry name" value="SusD-like"/>
    <property type="match status" value="1"/>
</dbReference>
<keyword evidence="2" id="KW-1185">Reference proteome</keyword>
<dbReference type="Proteomes" id="UP001337305">
    <property type="component" value="Unassembled WGS sequence"/>
</dbReference>
<proteinExistence type="predicted"/>
<sequence length="531" mass="57891">MENIFKINNLMVFVFLIVLSGCTKNFDELNTDPNAISAAELDGSFAGPAFANALYKGLHHGSNTGSSDDHGTYGLITMLHSMVFVHFQSVTDVGWPTERNGVNDGWRARGWTRFYSLAVPSLNTAYKASEGNAEAIAILDIWKVYMYHKMTDHFGPIPYFEAGKGGESVPYDSQESMYNDFFTLLDNANNTLGTSSGSVGIFQSFDRVFDGNIQKWKKFGNSLRLRLALRISDIDPSNAKIQAESAVAAGVMESNADNALFAVSDATDNNFNKITGRSGWGFAMSASMESILKGYSDPRLPVWFTPSVNGGSFTGQPNGGGAVRNWTRDDVASTNDAIWGSDLRTSKAIEIITTAEIYFNRSEGAINGWNMGGDTAKSYYEQGIQMSMGQWGIADATAISNYISGVSTPVVPDLAAEYTAVGLSTTPPVSVPVSWAATINEQRTQITVQKYLALFPEGSWEAWADLRRTDAEILYPLLNTENTDTNVGRGLMKRVPYLPNEYSTNNAEVLKAVNTIGGQDTGGAKLWWDVN</sequence>
<dbReference type="RefSeq" id="WP_303306847.1">
    <property type="nucleotide sequence ID" value="NZ_JAODOP010000004.1"/>
</dbReference>
<gene>
    <name evidence="1" type="ORF">N1F79_15410</name>
</gene>
<name>A0ABU7XVN9_9FLAO</name>
<protein>
    <submittedName>
        <fullName evidence="1">SusD/RagB family nutrient-binding outer membrane lipoprotein</fullName>
    </submittedName>
</protein>
<dbReference type="PROSITE" id="PS51257">
    <property type="entry name" value="PROKAR_LIPOPROTEIN"/>
    <property type="match status" value="1"/>
</dbReference>
<dbReference type="EMBL" id="JAODOP010000004">
    <property type="protein sequence ID" value="MEF3834524.1"/>
    <property type="molecule type" value="Genomic_DNA"/>
</dbReference>